<dbReference type="Proteomes" id="UP001377337">
    <property type="component" value="Chromosome"/>
</dbReference>
<name>A0ABZ2NJK5_9BACI</name>
<sequence>MTIAFLGSTGRVGLELASFLTEAGQPFKALVRSPEKLQAIGNTEIIEGNARNAEDVERTIAGCKTIISCLNTDGNDTLSVSMEIILDAARKHGIERMITVGTAGILQSRNDPSLYRFQSNESKQRSTRAAEEHAKVYEMLRESDLNWTIACPTYLPDGKLTGIYRSEENVLPDGGTSISVQDTAHFVFHEWQNPKHTKKRVGLAY</sequence>
<gene>
    <name evidence="2" type="ORF">WCV65_05815</name>
</gene>
<dbReference type="InterPro" id="IPR036291">
    <property type="entry name" value="NAD(P)-bd_dom_sf"/>
</dbReference>
<reference evidence="2 3" key="1">
    <citation type="submission" date="2024-02" db="EMBL/GenBank/DDBJ databases">
        <title>Seven novel Bacillus-like species.</title>
        <authorList>
            <person name="Liu G."/>
        </authorList>
    </citation>
    <scope>NUCLEOTIDE SEQUENCE [LARGE SCALE GENOMIC DNA]</scope>
    <source>
        <strain evidence="2 3">FJAT-52054</strain>
    </source>
</reference>
<accession>A0ABZ2NJK5</accession>
<dbReference type="PANTHER" id="PTHR43355:SF2">
    <property type="entry name" value="FLAVIN REDUCTASE (NADPH)"/>
    <property type="match status" value="1"/>
</dbReference>
<dbReference type="EMBL" id="CP147407">
    <property type="protein sequence ID" value="WXB97992.1"/>
    <property type="molecule type" value="Genomic_DNA"/>
</dbReference>
<dbReference type="InterPro" id="IPR051606">
    <property type="entry name" value="Polyketide_Oxido-like"/>
</dbReference>
<organism evidence="2 3">
    <name type="scientific">Metabacillus sediminis</name>
    <dbReference type="NCBI Taxonomy" id="3117746"/>
    <lineage>
        <taxon>Bacteria</taxon>
        <taxon>Bacillati</taxon>
        <taxon>Bacillota</taxon>
        <taxon>Bacilli</taxon>
        <taxon>Bacillales</taxon>
        <taxon>Bacillaceae</taxon>
        <taxon>Metabacillus</taxon>
    </lineage>
</organism>
<evidence type="ECO:0000259" key="1">
    <source>
        <dbReference type="Pfam" id="PF13460"/>
    </source>
</evidence>
<feature type="domain" description="NAD(P)-binding" evidence="1">
    <location>
        <begin position="7"/>
        <end position="193"/>
    </location>
</feature>
<evidence type="ECO:0000313" key="3">
    <source>
        <dbReference type="Proteomes" id="UP001377337"/>
    </source>
</evidence>
<evidence type="ECO:0000313" key="2">
    <source>
        <dbReference type="EMBL" id="WXB97992.1"/>
    </source>
</evidence>
<proteinExistence type="predicted"/>
<protein>
    <submittedName>
        <fullName evidence="2">NAD(P)H-binding protein</fullName>
    </submittedName>
</protein>
<dbReference type="PANTHER" id="PTHR43355">
    <property type="entry name" value="FLAVIN REDUCTASE (NADPH)"/>
    <property type="match status" value="1"/>
</dbReference>
<dbReference type="SUPFAM" id="SSF51735">
    <property type="entry name" value="NAD(P)-binding Rossmann-fold domains"/>
    <property type="match status" value="1"/>
</dbReference>
<dbReference type="Gene3D" id="3.40.50.720">
    <property type="entry name" value="NAD(P)-binding Rossmann-like Domain"/>
    <property type="match status" value="1"/>
</dbReference>
<dbReference type="InterPro" id="IPR016040">
    <property type="entry name" value="NAD(P)-bd_dom"/>
</dbReference>
<dbReference type="RefSeq" id="WP_338780783.1">
    <property type="nucleotide sequence ID" value="NZ_CP147407.1"/>
</dbReference>
<keyword evidence="3" id="KW-1185">Reference proteome</keyword>
<dbReference type="Pfam" id="PF13460">
    <property type="entry name" value="NAD_binding_10"/>
    <property type="match status" value="1"/>
</dbReference>